<dbReference type="EMBL" id="CP092623">
    <property type="protein sequence ID" value="UMM26639.1"/>
    <property type="molecule type" value="Genomic_DNA"/>
</dbReference>
<evidence type="ECO:0000313" key="3">
    <source>
        <dbReference type="Proteomes" id="UP000827892"/>
    </source>
</evidence>
<evidence type="ECO:0000313" key="2">
    <source>
        <dbReference type="EMBL" id="UMM26639.1"/>
    </source>
</evidence>
<dbReference type="EMBL" id="CP090894">
    <property type="protein sequence ID" value="ULT93380.1"/>
    <property type="molecule type" value="Genomic_DNA"/>
</dbReference>
<evidence type="ECO:0000313" key="4">
    <source>
        <dbReference type="Proteomes" id="UP000829354"/>
    </source>
</evidence>
<dbReference type="AlphaFoldDB" id="A0AAE9D3Q9"/>
<evidence type="ECO:0000313" key="1">
    <source>
        <dbReference type="EMBL" id="ULT93380.1"/>
    </source>
</evidence>
<dbReference type="Proteomes" id="UP000827892">
    <property type="component" value="Chromosome IV"/>
</dbReference>
<sequence>MECVNCDCTVKTMNNLDCAIRGLLQRGKHVNQMMKEEKLIRDERKMEALKELKKQLPTTKKVIQCSEATMDRTVTNSTKPRRIFNKITGKAESIDFDCPSLTTEQSETTVCSSGPYTSASLSIPKKTSSVVSTTTMTTEVVATSSTFVKSKNGGSGGGAMVLDHSYWVDNDGNLESLPMKIYIKQNPVDMSLDMHLVFFDDQNQKVMDISMNSSQNKKISNVQFCGKDAKIVA</sequence>
<protein>
    <submittedName>
        <fullName evidence="1">Uncharacterized protein</fullName>
    </submittedName>
</protein>
<keyword evidence="4" id="KW-1185">Reference proteome</keyword>
<organism evidence="1 3">
    <name type="scientific">Caenorhabditis briggsae</name>
    <dbReference type="NCBI Taxonomy" id="6238"/>
    <lineage>
        <taxon>Eukaryota</taxon>
        <taxon>Metazoa</taxon>
        <taxon>Ecdysozoa</taxon>
        <taxon>Nematoda</taxon>
        <taxon>Chromadorea</taxon>
        <taxon>Rhabditida</taxon>
        <taxon>Rhabditina</taxon>
        <taxon>Rhabditomorpha</taxon>
        <taxon>Rhabditoidea</taxon>
        <taxon>Rhabditidae</taxon>
        <taxon>Peloderinae</taxon>
        <taxon>Caenorhabditis</taxon>
    </lineage>
</organism>
<gene>
    <name evidence="1" type="ORF">L3Y34_003103</name>
    <name evidence="2" type="ORF">L5515_010257</name>
</gene>
<proteinExistence type="predicted"/>
<name>A0AAE9D3Q9_CAEBR</name>
<reference evidence="1 3" key="2">
    <citation type="submission" date="2022-05" db="EMBL/GenBank/DDBJ databases">
        <title>Chromosome-level reference genomes for two strains of Caenorhabditis briggsae: an improved platform for comparative genomics.</title>
        <authorList>
            <person name="Stevens L."/>
            <person name="Andersen E.C."/>
        </authorList>
    </citation>
    <scope>NUCLEOTIDE SEQUENCE [LARGE SCALE GENOMIC DNA]</scope>
    <source>
        <strain evidence="1">QX1410_ONT</strain>
        <tissue evidence="1">Whole-organism</tissue>
    </source>
</reference>
<dbReference type="Proteomes" id="UP000829354">
    <property type="component" value="Chromosome IV"/>
</dbReference>
<reference evidence="2 4" key="1">
    <citation type="submission" date="2022-04" db="EMBL/GenBank/DDBJ databases">
        <title>Chromosome-level reference genomes for two strains of Caenorhabditis briggsae: an improved platform for comparative genomics.</title>
        <authorList>
            <person name="Stevens L."/>
            <person name="Andersen E."/>
        </authorList>
    </citation>
    <scope>NUCLEOTIDE SEQUENCE [LARGE SCALE GENOMIC DNA]</scope>
    <source>
        <strain evidence="2">VX34</strain>
        <tissue evidence="2">Whole-organism</tissue>
    </source>
</reference>
<accession>A0AAE9D3Q9</accession>